<keyword evidence="4 12" id="KW-0255">Endonuclease</keyword>
<comment type="similarity">
    <text evidence="12">Belongs to the CRISPR-associated Cas9 family.</text>
</comment>
<keyword evidence="8 12" id="KW-0051">Antiviral defense</keyword>
<sequence>MKKILGLDLGTNSIGWAVVCHSDTDGQTERKWIEMAGSRIIPMDAAILGDFDKGNSKSQTSERTGFRGIRRLRERVLLRRERLHKVLKLIGFLPQHYIDSLDFSNHSGKFQLGTEVKLPWRKNEIGKYEFLFQNSFNEMLADFAKKQPELVAMGRKVPYDWTIYYLRKKALSEKITKEELAWILLNFNQKRGYYQLRGEEEEEKKNRLEDFYALKVVEVEQTDDKKGKDIWYNVHLENGWIYRRSSNVPLDWKDKIKEFIVTTELNEDGTPKVDKDGCVKRSFRMPKEDDWKLLKKKTEADIERSHKTIGCYIYDTLLQSPQQKIKGKLVRTIERKFYKDELKLILDKQQAFHPELQDRELYKACLDVLYPMNVAHKNNVANRGFVYLFMEDILFYQRPLKSKKSLIDNCPYEENQYIDVTTGEIKKAPIKCIAKSHPLYQEFRLWQFIANIRIYQKEKKVDGKLLTDIDVTTEYLSSKDDYVALYEWLCVRKEIEQKTFLKYPAFGLKKEIENYRWNYVEGKSYPCNETRSLILHYLEKAGISSTFLSTKIEESLWHILYSVEDRIELETALRTFASKYQLSCNFVEVFKKFPPFKKEYGAYSAKAIKRLLPLMRMGKYWKVDAIDGNTAERIEKILSGECDEKILNKVREKTIHLSETSDFQGLPLWLACYVVYNRHSEGKEVAKWKSPEDIDIYLKSFKQHSLRNPIVEQVITETLRVVRDIWKRVEQIDEIHVELGREMKNPSEKRRQMTERMLENENANIRIKALLTEFMNPEYEMENVRPYSPSQQEILRIYEDTVLNGAGDIPEDIEIILKKFKENDIKKRPGKSDFLRYKLWLEQQYRSPYTGEIIPLGKLFTTAYEIEHVIPQSRYFDDSFSNKVICESEVNKLKDNMLGYEFIKKHAGEIVELGFGKSVKIFSVEAYERFVGENYYKAGSKKSKLLMDDIPEKFIERQLNDSRYISRVVKGLLSNVVREEDANGEYESEAISKNVIVCSGSVTDRLKKDWGVNDVWNNIVYSRFERLNRLTESQQFGHWENREGKRFFQTELPLEYQKGFSKKRIDHRHHAMDAIIIACATRNHVNYLSNESASKHARIARYDLQRMLCDKSKTDGGGNYKWIIQKPWTTFTQDVYRTLLDIIVSFKQNLRVINKMTNYYQSYDDGKKVFKKQKKGDSWAIRKSMHKDTVFGQVNLRKIKEVRLSVALESPEKIVDKKIKEKVLQLFAYQYDKKKIEKYFKENASLWKEVNLAKIPVYYFTDESSELLVAVRKNLDTGFTEKKIRESVTDTGIQKILLNHLSNKGDKPELAFSPDGIDEMNRSLVILNGGKPHQPIYKVRVCEPLGNKFKVGTNGNKAAKYVEAAKGTNLFFAIYETDAGKRTYETIPLNVVIEREKMGWLPVPEKNNKGEKLLFWLSPNDLVYLPTEEELMSRILSDKLDRSRIYKIVSFTGNRLYAIPYNVSNMIWDKNEYTQLNKVESTDMKESIKEICMPINVDRLGHITEIIIK</sequence>
<evidence type="ECO:0000313" key="14">
    <source>
        <dbReference type="EMBL" id="KAA5478805.1"/>
    </source>
</evidence>
<dbReference type="Proteomes" id="UP000427825">
    <property type="component" value="Unassembled WGS sequence"/>
</dbReference>
<dbReference type="Pfam" id="PF13395">
    <property type="entry name" value="HNH_4"/>
    <property type="match status" value="1"/>
</dbReference>
<feature type="binding site" evidence="12">
    <location>
        <position position="742"/>
    </location>
    <ligand>
        <name>Mg(2+)</name>
        <dbReference type="ChEBI" id="CHEBI:18420"/>
        <label>2</label>
    </ligand>
</feature>
<keyword evidence="7 12" id="KW-0694">RNA-binding</keyword>
<dbReference type="GO" id="GO:0051607">
    <property type="term" value="P:defense response to virus"/>
    <property type="evidence" value="ECO:0007669"/>
    <property type="project" value="UniProtKB-UniRule"/>
</dbReference>
<organism evidence="15 16">
    <name type="scientific">Bacteroides caccae</name>
    <dbReference type="NCBI Taxonomy" id="47678"/>
    <lineage>
        <taxon>Bacteria</taxon>
        <taxon>Pseudomonadati</taxon>
        <taxon>Bacteroidota</taxon>
        <taxon>Bacteroidia</taxon>
        <taxon>Bacteroidales</taxon>
        <taxon>Bacteroidaceae</taxon>
        <taxon>Bacteroides</taxon>
    </lineage>
</organism>
<evidence type="ECO:0000313" key="16">
    <source>
        <dbReference type="Proteomes" id="UP000284205"/>
    </source>
</evidence>
<keyword evidence="6 12" id="KW-0460">Magnesium</keyword>
<feature type="active site" description="For RuvC-like nuclease domain" evidence="12">
    <location>
        <position position="8"/>
    </location>
</feature>
<feature type="binding site" evidence="12">
    <location>
        <position position="1070"/>
    </location>
    <ligand>
        <name>Mg(2+)</name>
        <dbReference type="ChEBI" id="CHEBI:18420"/>
        <label>2</label>
    </ligand>
</feature>
<keyword evidence="3 12" id="KW-0479">Metal-binding</keyword>
<dbReference type="Proteomes" id="UP000284205">
    <property type="component" value="Unassembled WGS sequence"/>
</dbReference>
<keyword evidence="5 12" id="KW-0378">Hydrolase</keyword>
<dbReference type="HAMAP" id="MF_01480">
    <property type="entry name" value="Cas9"/>
    <property type="match status" value="1"/>
</dbReference>
<evidence type="ECO:0000256" key="9">
    <source>
        <dbReference type="ARBA" id="ARBA00023125"/>
    </source>
</evidence>
<protein>
    <recommendedName>
        <fullName evidence="12">CRISPR-associated endonuclease Cas9</fullName>
        <ecNumber evidence="12">3.1.-.-</ecNumber>
    </recommendedName>
</protein>
<keyword evidence="9 12" id="KW-0238">DNA-binding</keyword>
<name>A0A412G1V1_9BACE</name>
<keyword evidence="2 12" id="KW-0540">Nuclease</keyword>
<accession>A0A412G1V1</accession>
<dbReference type="NCBIfam" id="TIGR01865">
    <property type="entry name" value="cas_Csn1"/>
    <property type="match status" value="1"/>
</dbReference>
<dbReference type="GO" id="GO:0016787">
    <property type="term" value="F:hydrolase activity"/>
    <property type="evidence" value="ECO:0007669"/>
    <property type="project" value="UniProtKB-KW"/>
</dbReference>
<comment type="subunit">
    <text evidence="11 12">Monomer. Binds crRNA and tracrRNA.</text>
</comment>
<evidence type="ECO:0000256" key="4">
    <source>
        <dbReference type="ARBA" id="ARBA00022759"/>
    </source>
</evidence>
<dbReference type="EC" id="3.1.-.-" evidence="12"/>
<feature type="active site" description="Proton acceptor for HNH nuclease domain" evidence="12">
    <location>
        <position position="868"/>
    </location>
</feature>
<dbReference type="PROSITE" id="PS51749">
    <property type="entry name" value="HNH_CAS9"/>
    <property type="match status" value="1"/>
</dbReference>
<feature type="binding site" evidence="12">
    <location>
        <position position="738"/>
    </location>
    <ligand>
        <name>Mg(2+)</name>
        <dbReference type="ChEBI" id="CHEBI:18420"/>
        <label>1</label>
    </ligand>
</feature>
<feature type="domain" description="HNH Cas9-type" evidence="13">
    <location>
        <begin position="791"/>
        <end position="959"/>
    </location>
</feature>
<dbReference type="GO" id="GO:0003723">
    <property type="term" value="F:RNA binding"/>
    <property type="evidence" value="ECO:0007669"/>
    <property type="project" value="UniProtKB-UniRule"/>
</dbReference>
<evidence type="ECO:0000256" key="11">
    <source>
        <dbReference type="ARBA" id="ARBA00046380"/>
    </source>
</evidence>
<dbReference type="GO" id="GO:0003677">
    <property type="term" value="F:DNA binding"/>
    <property type="evidence" value="ECO:0007669"/>
    <property type="project" value="UniProtKB-UniRule"/>
</dbReference>
<comment type="cofactor">
    <cofactor evidence="1 12">
        <name>Mg(2+)</name>
        <dbReference type="ChEBI" id="CHEBI:18420"/>
    </cofactor>
</comment>
<dbReference type="Gene3D" id="1.10.30.50">
    <property type="match status" value="1"/>
</dbReference>
<evidence type="ECO:0000256" key="12">
    <source>
        <dbReference type="HAMAP-Rule" id="MF_01480"/>
    </source>
</evidence>
<comment type="caution">
    <text evidence="15">The sequence shown here is derived from an EMBL/GenBank/DDBJ whole genome shotgun (WGS) entry which is preliminary data.</text>
</comment>
<reference evidence="15 16" key="1">
    <citation type="submission" date="2018-08" db="EMBL/GenBank/DDBJ databases">
        <title>A genome reference for cultivated species of the human gut microbiota.</title>
        <authorList>
            <person name="Zou Y."/>
            <person name="Xue W."/>
            <person name="Luo G."/>
        </authorList>
    </citation>
    <scope>NUCLEOTIDE SEQUENCE [LARGE SCALE GENOMIC DNA]</scope>
    <source>
        <strain evidence="15 16">AF24-29LB</strain>
    </source>
</reference>
<dbReference type="InterPro" id="IPR036397">
    <property type="entry name" value="RNaseH_sf"/>
</dbReference>
<dbReference type="EMBL" id="QRUO01000001">
    <property type="protein sequence ID" value="RGR74410.1"/>
    <property type="molecule type" value="Genomic_DNA"/>
</dbReference>
<comment type="domain">
    <text evidence="12">Has 2 endonuclease domains. The discontinuous RuvC-like domain cleaves the target DNA noncomplementary to crRNA while the HNH nuclease domain cleaves the target DNA complementary to crRNA.</text>
</comment>
<comment type="function">
    <text evidence="12">CRISPR (clustered regularly interspaced short palindromic repeat) is an adaptive immune system that provides protection against mobile genetic elements (viruses, transposable elements and conjugative plasmids). CRISPR clusters contain spacers, sequences complementary to antecedent mobile elements, and target invading nucleic acids. CRISPR clusters are transcribed and processed into CRISPR RNA (crRNA). In type II CRISPR systems correct processing of pre-crRNA requires a trans-encoded small RNA (tracrRNA), endogenous ribonuclease 3 (rnc) and this protein. The tracrRNA serves as a guide for ribonuclease 3-aided processing of pre-crRNA. Subsequently Cas9/crRNA/tracrRNA endonucleolytically cleaves linear or circular dsDNA target complementary to the spacer; Cas9 is inactive in the absence of the 2 guide RNAs (gRNA). Cas9 recognizes the protospacer adjacent motif (PAM) in the CRISPR repeat sequences to help distinguish self versus nonself, as targets within the bacterial CRISPR locus do not have PAMs. PAM recognition is also required for catalytic activity.</text>
</comment>
<dbReference type="RefSeq" id="WP_122118936.1">
    <property type="nucleotide sequence ID" value="NZ_JAQCWB010000001.1"/>
</dbReference>
<dbReference type="Gene3D" id="3.30.420.10">
    <property type="entry name" value="Ribonuclease H-like superfamily/Ribonuclease H"/>
    <property type="match status" value="3"/>
</dbReference>
<proteinExistence type="inferred from homology"/>
<evidence type="ECO:0000256" key="7">
    <source>
        <dbReference type="ARBA" id="ARBA00022884"/>
    </source>
</evidence>
<reference evidence="14 17" key="2">
    <citation type="journal article" date="2019" name="Nat. Med.">
        <title>A library of human gut bacterial isolates paired with longitudinal multiomics data enables mechanistic microbiome research.</title>
        <authorList>
            <person name="Poyet M."/>
            <person name="Groussin M."/>
            <person name="Gibbons S.M."/>
            <person name="Avila-Pacheco J."/>
            <person name="Jiang X."/>
            <person name="Kearney S.M."/>
            <person name="Perrotta A.R."/>
            <person name="Berdy B."/>
            <person name="Zhao S."/>
            <person name="Lieberman T.D."/>
            <person name="Swanson P.K."/>
            <person name="Smith M."/>
            <person name="Roesemann S."/>
            <person name="Alexander J.E."/>
            <person name="Rich S.A."/>
            <person name="Livny J."/>
            <person name="Vlamakis H."/>
            <person name="Clish C."/>
            <person name="Bullock K."/>
            <person name="Deik A."/>
            <person name="Scott J."/>
            <person name="Pierce K.A."/>
            <person name="Xavier R.J."/>
            <person name="Alm E.J."/>
        </authorList>
    </citation>
    <scope>NUCLEOTIDE SEQUENCE [LARGE SCALE GENOMIC DNA]</scope>
    <source>
        <strain evidence="14 17">BIOML-A25</strain>
    </source>
</reference>
<feature type="binding site" evidence="12">
    <location>
        <position position="8"/>
    </location>
    <ligand>
        <name>Mg(2+)</name>
        <dbReference type="ChEBI" id="CHEBI:18420"/>
        <label>2</label>
    </ligand>
</feature>
<evidence type="ECO:0000256" key="6">
    <source>
        <dbReference type="ARBA" id="ARBA00022842"/>
    </source>
</evidence>
<feature type="binding site" evidence="12">
    <location>
        <position position="742"/>
    </location>
    <ligand>
        <name>Mg(2+)</name>
        <dbReference type="ChEBI" id="CHEBI:18420"/>
        <label>1</label>
    </ligand>
</feature>
<evidence type="ECO:0000256" key="10">
    <source>
        <dbReference type="ARBA" id="ARBA00023211"/>
    </source>
</evidence>
<dbReference type="EMBL" id="VVYJ01000003">
    <property type="protein sequence ID" value="KAA5478805.1"/>
    <property type="molecule type" value="Genomic_DNA"/>
</dbReference>
<dbReference type="InterPro" id="IPR033114">
    <property type="entry name" value="HNH_CAS9"/>
</dbReference>
<dbReference type="GO" id="GO:0043571">
    <property type="term" value="P:maintenance of CRISPR repeat elements"/>
    <property type="evidence" value="ECO:0007669"/>
    <property type="project" value="UniProtKB-UniRule"/>
</dbReference>
<keyword evidence="10" id="KW-0464">Manganese</keyword>
<evidence type="ECO:0000313" key="17">
    <source>
        <dbReference type="Proteomes" id="UP000427825"/>
    </source>
</evidence>
<dbReference type="GO" id="GO:0046872">
    <property type="term" value="F:metal ion binding"/>
    <property type="evidence" value="ECO:0007669"/>
    <property type="project" value="UniProtKB-UniRule"/>
</dbReference>
<dbReference type="InterPro" id="IPR003615">
    <property type="entry name" value="HNH_nuc"/>
</dbReference>
<gene>
    <name evidence="12" type="primary">cas9</name>
    <name evidence="15" type="ORF">DWY26_01065</name>
    <name evidence="14" type="ORF">F2Y39_07485</name>
</gene>
<evidence type="ECO:0000259" key="13">
    <source>
        <dbReference type="PROSITE" id="PS51749"/>
    </source>
</evidence>
<dbReference type="GO" id="GO:0004519">
    <property type="term" value="F:endonuclease activity"/>
    <property type="evidence" value="ECO:0007669"/>
    <property type="project" value="UniProtKB-UniRule"/>
</dbReference>
<evidence type="ECO:0000256" key="2">
    <source>
        <dbReference type="ARBA" id="ARBA00022722"/>
    </source>
</evidence>
<evidence type="ECO:0000313" key="15">
    <source>
        <dbReference type="EMBL" id="RGR74410.1"/>
    </source>
</evidence>
<feature type="binding site" evidence="12">
    <location>
        <position position="8"/>
    </location>
    <ligand>
        <name>Mg(2+)</name>
        <dbReference type="ChEBI" id="CHEBI:18420"/>
        <label>1</label>
    </ligand>
</feature>
<dbReference type="Pfam" id="PF18541">
    <property type="entry name" value="RuvC_III"/>
    <property type="match status" value="1"/>
</dbReference>
<dbReference type="InterPro" id="IPR041383">
    <property type="entry name" value="RuvC_III"/>
</dbReference>
<evidence type="ECO:0000256" key="8">
    <source>
        <dbReference type="ARBA" id="ARBA00023118"/>
    </source>
</evidence>
<evidence type="ECO:0000256" key="5">
    <source>
        <dbReference type="ARBA" id="ARBA00022801"/>
    </source>
</evidence>
<dbReference type="InterPro" id="IPR028629">
    <property type="entry name" value="Cas9"/>
</dbReference>
<evidence type="ECO:0000256" key="3">
    <source>
        <dbReference type="ARBA" id="ARBA00022723"/>
    </source>
</evidence>
<evidence type="ECO:0000256" key="1">
    <source>
        <dbReference type="ARBA" id="ARBA00001946"/>
    </source>
</evidence>